<dbReference type="PANTHER" id="PTHR23098:SF23">
    <property type="entry name" value="MYB-RELATED TRANSCRIPTION FACTOR, PARTNER OF PROFILIN-LIKE ISOFORM X2-RELATED"/>
    <property type="match status" value="1"/>
</dbReference>
<evidence type="ECO:0000313" key="9">
    <source>
        <dbReference type="Proteomes" id="UP001154078"/>
    </source>
</evidence>
<dbReference type="AlphaFoldDB" id="A0A9P0ASD7"/>
<feature type="compositionally biased region" description="Polar residues" evidence="6">
    <location>
        <begin position="196"/>
        <end position="210"/>
    </location>
</feature>
<evidence type="ECO:0000313" key="8">
    <source>
        <dbReference type="EMBL" id="CAH0548573.1"/>
    </source>
</evidence>
<evidence type="ECO:0000256" key="4">
    <source>
        <dbReference type="ARBA" id="ARBA00023163"/>
    </source>
</evidence>
<dbReference type="GO" id="GO:0005634">
    <property type="term" value="C:nucleus"/>
    <property type="evidence" value="ECO:0007669"/>
    <property type="project" value="TreeGrafter"/>
</dbReference>
<evidence type="ECO:0000256" key="3">
    <source>
        <dbReference type="ARBA" id="ARBA00023015"/>
    </source>
</evidence>
<dbReference type="Pfam" id="PF13873">
    <property type="entry name" value="Myb_DNA-bind_5"/>
    <property type="match status" value="1"/>
</dbReference>
<dbReference type="OrthoDB" id="6783481at2759"/>
<evidence type="ECO:0000256" key="5">
    <source>
        <dbReference type="ARBA" id="ARBA00025466"/>
    </source>
</evidence>
<sequence length="324" mass="37242">MDQEKKRSRNFSCREESVLLSLVKEKKNRIECKKTDMNNNKIKEKAWLEVAEEFNGICGETFRDVKVLRSKYENIKKRTKQKVADQKFLVKGTGGGPGKMFEYSNVENATIEIAGTQIIGTESNFDDDCDEIEQEIELEQQAFPTFLEDDVKCSFEYNPEPIKTVSLAAIEFVPPSYLKSTLSSPAASEFVQPYLKTNSSSPASTSQQGDWSKYTPDMLRTPRSKALRSSTTSKENVPPPKQQNNKECMPLPMKKKLEEWSSAKIKFTELQEKCFLEEHNLKLKIMEKESNLKMTLMEKESNLKQEETKLKIEILKIEKGKLFN</sequence>
<organism evidence="8 9">
    <name type="scientific">Brassicogethes aeneus</name>
    <name type="common">Rape pollen beetle</name>
    <name type="synonym">Meligethes aeneus</name>
    <dbReference type="NCBI Taxonomy" id="1431903"/>
    <lineage>
        <taxon>Eukaryota</taxon>
        <taxon>Metazoa</taxon>
        <taxon>Ecdysozoa</taxon>
        <taxon>Arthropoda</taxon>
        <taxon>Hexapoda</taxon>
        <taxon>Insecta</taxon>
        <taxon>Pterygota</taxon>
        <taxon>Neoptera</taxon>
        <taxon>Endopterygota</taxon>
        <taxon>Coleoptera</taxon>
        <taxon>Polyphaga</taxon>
        <taxon>Cucujiformia</taxon>
        <taxon>Nitidulidae</taxon>
        <taxon>Meligethinae</taxon>
        <taxon>Brassicogethes</taxon>
    </lineage>
</organism>
<dbReference type="EMBL" id="OV121141">
    <property type="protein sequence ID" value="CAH0548573.1"/>
    <property type="molecule type" value="Genomic_DNA"/>
</dbReference>
<keyword evidence="4" id="KW-0804">Transcription</keyword>
<evidence type="ECO:0000256" key="2">
    <source>
        <dbReference type="ARBA" id="ARBA00016807"/>
    </source>
</evidence>
<keyword evidence="3" id="KW-0805">Transcription regulation</keyword>
<gene>
    <name evidence="8" type="ORF">MELIAE_LOCUS2034</name>
</gene>
<dbReference type="Proteomes" id="UP001154078">
    <property type="component" value="Chromosome 10"/>
</dbReference>
<feature type="region of interest" description="Disordered" evidence="6">
    <location>
        <begin position="196"/>
        <end position="248"/>
    </location>
</feature>
<proteinExistence type="predicted"/>
<evidence type="ECO:0000256" key="1">
    <source>
        <dbReference type="ARBA" id="ARBA00011764"/>
    </source>
</evidence>
<dbReference type="PANTHER" id="PTHR23098">
    <property type="entry name" value="AGAP001331-PA-RELATED"/>
    <property type="match status" value="1"/>
</dbReference>
<comment type="function">
    <text evidence="5">Involved in transvection phenomena (= synapsis-dependent gene expression), where the synaptic pairing of chromosomes carrying genes with which zeste interacts influences the expression of these genes. Zeste binds to DNA and stimulates transcription from a nearby promoter.</text>
</comment>
<reference evidence="8" key="1">
    <citation type="submission" date="2021-12" db="EMBL/GenBank/DDBJ databases">
        <authorList>
            <person name="King R."/>
        </authorList>
    </citation>
    <scope>NUCLEOTIDE SEQUENCE</scope>
</reference>
<dbReference type="InterPro" id="IPR028002">
    <property type="entry name" value="Myb_DNA-bind_5"/>
</dbReference>
<name>A0A9P0ASD7_BRAAE</name>
<evidence type="ECO:0000256" key="6">
    <source>
        <dbReference type="SAM" id="MobiDB-lite"/>
    </source>
</evidence>
<keyword evidence="9" id="KW-1185">Reference proteome</keyword>
<feature type="domain" description="Myb/SANT-like DNA-binding" evidence="7">
    <location>
        <begin position="7"/>
        <end position="85"/>
    </location>
</feature>
<evidence type="ECO:0000259" key="7">
    <source>
        <dbReference type="Pfam" id="PF13873"/>
    </source>
</evidence>
<accession>A0A9P0ASD7</accession>
<comment type="subunit">
    <text evidence="1">Self-associates forming complexes of several hundred monomers.</text>
</comment>
<protein>
    <recommendedName>
        <fullName evidence="2">Regulatory protein zeste</fullName>
    </recommendedName>
</protein>